<evidence type="ECO:0000256" key="1">
    <source>
        <dbReference type="SAM" id="MobiDB-lite"/>
    </source>
</evidence>
<protein>
    <submittedName>
        <fullName evidence="3">Uncharacterized protein</fullName>
    </submittedName>
</protein>
<reference evidence="3 4" key="1">
    <citation type="submission" date="2016-10" db="EMBL/GenBank/DDBJ databases">
        <title>Reductive evolution of mitochondrial metabolism and differential evolution of invasion-related proteins in Cryptosporidium.</title>
        <authorList>
            <person name="Liu S."/>
            <person name="Roellig D.M."/>
            <person name="Guo Y."/>
            <person name="Li N."/>
            <person name="Frace M.A."/>
            <person name="Tang K."/>
            <person name="Zhang L."/>
            <person name="Feng Y."/>
            <person name="Xiao L."/>
        </authorList>
    </citation>
    <scope>NUCLEOTIDE SEQUENCE [LARGE SCALE GENOMIC DNA]</scope>
    <source>
        <strain evidence="3">39726</strain>
    </source>
</reference>
<sequence length="368" mass="42178">MIFRLLLLLSLFLILLTTHFIQCEDLEHSKNELFRTEFVNNNESKKYNLVNTSSLSNTWKTTKEAIANNVSKMFSFQILNLDQVISARELMDYVTTGISCVPNLSLQRLTYETVFNSGIQKLERSLNLNSHHLSIGERLIMQSSKQSFSLSKIKNKNDKGNLSRIFVTQHQTNNDLKCALKESITNVEKKIEKARVNEPRKSPMEGELKDIEIIKSKRKIMSGDDVLEKVINDARRLKLTEMRKSNLNSVDLIVPVPPNLDENTSFNSINNLDIPNDHENNSADSQNLFRHLSIPELFEGSNGSVESKKRNRRLPPGAEKELEEFFARQSKNISDDIHSKAIIERRTKLSKVSECNESRSGNPYRPLE</sequence>
<evidence type="ECO:0000256" key="2">
    <source>
        <dbReference type="SAM" id="SignalP"/>
    </source>
</evidence>
<dbReference type="EMBL" id="LRBP01000025">
    <property type="protein sequence ID" value="OII72078.1"/>
    <property type="molecule type" value="Genomic_DNA"/>
</dbReference>
<comment type="caution">
    <text evidence="3">The sequence shown here is derived from an EMBL/GenBank/DDBJ whole genome shotgun (WGS) entry which is preliminary data.</text>
</comment>
<dbReference type="AlphaFoldDB" id="A0A1J4MCX9"/>
<evidence type="ECO:0000313" key="3">
    <source>
        <dbReference type="EMBL" id="OII72078.1"/>
    </source>
</evidence>
<feature type="region of interest" description="Disordered" evidence="1">
    <location>
        <begin position="348"/>
        <end position="368"/>
    </location>
</feature>
<dbReference type="Proteomes" id="UP000186176">
    <property type="component" value="Unassembled WGS sequence"/>
</dbReference>
<feature type="signal peptide" evidence="2">
    <location>
        <begin position="1"/>
        <end position="23"/>
    </location>
</feature>
<keyword evidence="4" id="KW-1185">Reference proteome</keyword>
<feature type="chain" id="PRO_5012678634" evidence="2">
    <location>
        <begin position="24"/>
        <end position="368"/>
    </location>
</feature>
<organism evidence="3 4">
    <name type="scientific">Cryptosporidium ubiquitum</name>
    <dbReference type="NCBI Taxonomy" id="857276"/>
    <lineage>
        <taxon>Eukaryota</taxon>
        <taxon>Sar</taxon>
        <taxon>Alveolata</taxon>
        <taxon>Apicomplexa</taxon>
        <taxon>Conoidasida</taxon>
        <taxon>Coccidia</taxon>
        <taxon>Eucoccidiorida</taxon>
        <taxon>Eimeriorina</taxon>
        <taxon>Cryptosporidiidae</taxon>
        <taxon>Cryptosporidium</taxon>
    </lineage>
</organism>
<evidence type="ECO:0000313" key="4">
    <source>
        <dbReference type="Proteomes" id="UP000186176"/>
    </source>
</evidence>
<proteinExistence type="predicted"/>
<gene>
    <name evidence="3" type="ORF">cubi_01411</name>
</gene>
<dbReference type="GeneID" id="39978202"/>
<name>A0A1J4MCX9_9CRYT</name>
<dbReference type="RefSeq" id="XP_028873650.1">
    <property type="nucleotide sequence ID" value="XM_029018423.1"/>
</dbReference>
<dbReference type="VEuPathDB" id="CryptoDB:cubi_01411"/>
<dbReference type="OrthoDB" id="344211at2759"/>
<accession>A0A1J4MCX9</accession>
<keyword evidence="2" id="KW-0732">Signal</keyword>